<sequence length="564" mass="63959">MKGKKNIKRHSFARIPQVIDYPNLLDVQIKSFEDFLQNTVPPDKRKNQGLQAVFNSVFPISDSAGNYELQFVEYYVDKPKYSERECQERGVSYSVPLKARMRLAIKDVTGETDNFTEFIEQDVYLGNMPHMTSRGTFIINGAERVIVSQLHRSPGVFFSDTLHPNGTPIYSARIIPFRGSWVEFTTDVNDIMFVYIDRKKKFPVTMLLRAIGFGTVEEIVNAFGESQEVAIELDKFPYLIGQMLAADVVDTSTGEIVAEQGRDITQELLEQCLELGIKKLKIVRPSDINNPNLVLNTLRKDSAKTEAEAIEAIYRQLRSGEPPDIDTARALIERMFFNEKRYDLGAVGRYRINKKLNLDIPYDMTVLTREDIIAILKYLIGMRLGVNPSDDIDHLGNRRVRTVGEQLAAQFSVGFARMARTIKERMNIGDAEKLTPQDLVNARTISSVINTFFGTSQLSQFMDQTNPLAELTHKRRLSALGPGGLTRERAGFEVRDVHYTHYGRLCPIETPEGPNIGLISSLCVHARINDFGFIETPYRRVENGRVTNKIEYLSATEEDSYTIA</sequence>
<organism evidence="11">
    <name type="scientific">Caldithrix abyssi</name>
    <dbReference type="NCBI Taxonomy" id="187145"/>
    <lineage>
        <taxon>Bacteria</taxon>
        <taxon>Pseudomonadati</taxon>
        <taxon>Calditrichota</taxon>
        <taxon>Calditrichia</taxon>
        <taxon>Calditrichales</taxon>
        <taxon>Calditrichaceae</taxon>
        <taxon>Caldithrix</taxon>
    </lineage>
</organism>
<dbReference type="InterPro" id="IPR007644">
    <property type="entry name" value="RNA_pol_bsu_protrusion"/>
</dbReference>
<dbReference type="Gene3D" id="3.90.1100.10">
    <property type="match status" value="1"/>
</dbReference>
<evidence type="ECO:0000256" key="2">
    <source>
        <dbReference type="ARBA" id="ARBA00022478"/>
    </source>
</evidence>
<feature type="domain" description="RNA polymerase Rpb2" evidence="9">
    <location>
        <begin position="460"/>
        <end position="528"/>
    </location>
</feature>
<evidence type="ECO:0000259" key="8">
    <source>
        <dbReference type="Pfam" id="PF04563"/>
    </source>
</evidence>
<dbReference type="AlphaFoldDB" id="A0A7V5H475"/>
<name>A0A7V5H475_CALAY</name>
<dbReference type="InterPro" id="IPR015712">
    <property type="entry name" value="DNA-dir_RNA_pol_su2"/>
</dbReference>
<dbReference type="Proteomes" id="UP000886111">
    <property type="component" value="Unassembled WGS sequence"/>
</dbReference>
<dbReference type="Pfam" id="PF10385">
    <property type="entry name" value="RNA_pol_Rpb2_45"/>
    <property type="match status" value="1"/>
</dbReference>
<evidence type="ECO:0000256" key="5">
    <source>
        <dbReference type="ARBA" id="ARBA00023163"/>
    </source>
</evidence>
<feature type="domain" description="RNA polymerase Rpb2" evidence="7">
    <location>
        <begin position="292"/>
        <end position="401"/>
    </location>
</feature>
<dbReference type="InterPro" id="IPR007645">
    <property type="entry name" value="RNA_pol_Rpb2_3"/>
</dbReference>
<dbReference type="PANTHER" id="PTHR20856">
    <property type="entry name" value="DNA-DIRECTED RNA POLYMERASE I SUBUNIT 2"/>
    <property type="match status" value="1"/>
</dbReference>
<feature type="domain" description="DNA-directed RNA polymerase beta subunit external 1" evidence="10">
    <location>
        <begin position="538"/>
        <end position="564"/>
    </location>
</feature>
<dbReference type="InterPro" id="IPR007642">
    <property type="entry name" value="RNA_pol_Rpb2_2"/>
</dbReference>
<feature type="non-terminal residue" evidence="11">
    <location>
        <position position="564"/>
    </location>
</feature>
<evidence type="ECO:0000313" key="11">
    <source>
        <dbReference type="EMBL" id="HHE55564.1"/>
    </source>
</evidence>
<keyword evidence="2 11" id="KW-0240">DNA-directed RNA polymerase</keyword>
<dbReference type="Pfam" id="PF04561">
    <property type="entry name" value="RNA_pol_Rpb2_2"/>
    <property type="match status" value="2"/>
</dbReference>
<proteinExistence type="inferred from homology"/>
<keyword evidence="3 11" id="KW-0808">Transferase</keyword>
<accession>A0A7V5H475</accession>
<evidence type="ECO:0000256" key="3">
    <source>
        <dbReference type="ARBA" id="ARBA00022679"/>
    </source>
</evidence>
<dbReference type="Pfam" id="PF04563">
    <property type="entry name" value="RNA_pol_Rpb2_1"/>
    <property type="match status" value="1"/>
</dbReference>
<dbReference type="EC" id="2.7.7.6" evidence="1"/>
<dbReference type="GO" id="GO:0003677">
    <property type="term" value="F:DNA binding"/>
    <property type="evidence" value="ECO:0007669"/>
    <property type="project" value="InterPro"/>
</dbReference>
<feature type="domain" description="RNA polymerase beta subunit protrusion" evidence="8">
    <location>
        <begin position="24"/>
        <end position="447"/>
    </location>
</feature>
<gene>
    <name evidence="11" type="primary">rpoB</name>
    <name evidence="11" type="ORF">ENL21_07260</name>
</gene>
<keyword evidence="4 11" id="KW-0548">Nucleotidyltransferase</keyword>
<dbReference type="Gene3D" id="3.90.1110.10">
    <property type="entry name" value="RNA polymerase Rpb2, domain 2"/>
    <property type="match status" value="1"/>
</dbReference>
<protein>
    <recommendedName>
        <fullName evidence="1">DNA-directed RNA polymerase</fullName>
        <ecNumber evidence="1">2.7.7.6</ecNumber>
    </recommendedName>
</protein>
<evidence type="ECO:0000259" key="10">
    <source>
        <dbReference type="Pfam" id="PF10385"/>
    </source>
</evidence>
<evidence type="ECO:0000259" key="7">
    <source>
        <dbReference type="Pfam" id="PF04561"/>
    </source>
</evidence>
<keyword evidence="5" id="KW-0804">Transcription</keyword>
<dbReference type="InterPro" id="IPR037034">
    <property type="entry name" value="RNA_pol_Rpb2_2_sf"/>
</dbReference>
<evidence type="ECO:0000259" key="9">
    <source>
        <dbReference type="Pfam" id="PF04565"/>
    </source>
</evidence>
<evidence type="ECO:0000256" key="4">
    <source>
        <dbReference type="ARBA" id="ARBA00022695"/>
    </source>
</evidence>
<dbReference type="SUPFAM" id="SSF64484">
    <property type="entry name" value="beta and beta-prime subunits of DNA dependent RNA-polymerase"/>
    <property type="match status" value="1"/>
</dbReference>
<evidence type="ECO:0000256" key="6">
    <source>
        <dbReference type="RuleBase" id="RU000434"/>
    </source>
</evidence>
<comment type="caution">
    <text evidence="11">The sequence shown here is derived from an EMBL/GenBank/DDBJ whole genome shotgun (WGS) entry which is preliminary data.</text>
</comment>
<dbReference type="GO" id="GO:0006351">
    <property type="term" value="P:DNA-templated transcription"/>
    <property type="evidence" value="ECO:0007669"/>
    <property type="project" value="InterPro"/>
</dbReference>
<evidence type="ECO:0000256" key="1">
    <source>
        <dbReference type="ARBA" id="ARBA00012418"/>
    </source>
</evidence>
<comment type="similarity">
    <text evidence="6">Belongs to the RNA polymerase beta chain family.</text>
</comment>
<dbReference type="GO" id="GO:0000428">
    <property type="term" value="C:DNA-directed RNA polymerase complex"/>
    <property type="evidence" value="ECO:0007669"/>
    <property type="project" value="UniProtKB-KW"/>
</dbReference>
<dbReference type="GO" id="GO:0032549">
    <property type="term" value="F:ribonucleoside binding"/>
    <property type="evidence" value="ECO:0007669"/>
    <property type="project" value="InterPro"/>
</dbReference>
<dbReference type="EMBL" id="DRTD01000537">
    <property type="protein sequence ID" value="HHE55564.1"/>
    <property type="molecule type" value="Genomic_DNA"/>
</dbReference>
<reference evidence="11" key="1">
    <citation type="journal article" date="2020" name="mSystems">
        <title>Genome- and Community-Level Interaction Insights into Carbon Utilization and Element Cycling Functions of Hydrothermarchaeota in Hydrothermal Sediment.</title>
        <authorList>
            <person name="Zhou Z."/>
            <person name="Liu Y."/>
            <person name="Xu W."/>
            <person name="Pan J."/>
            <person name="Luo Z.H."/>
            <person name="Li M."/>
        </authorList>
    </citation>
    <scope>NUCLEOTIDE SEQUENCE [LARGE SCALE GENOMIC DNA]</scope>
    <source>
        <strain evidence="11">HyVt-76</strain>
    </source>
</reference>
<dbReference type="InterPro" id="IPR019462">
    <property type="entry name" value="DNA-dir_RNA_pol_bsu_external_1"/>
</dbReference>
<dbReference type="Pfam" id="PF04565">
    <property type="entry name" value="RNA_pol_Rpb2_3"/>
    <property type="match status" value="1"/>
</dbReference>
<feature type="domain" description="RNA polymerase Rpb2" evidence="7">
    <location>
        <begin position="152"/>
        <end position="223"/>
    </location>
</feature>
<dbReference type="GO" id="GO:0003899">
    <property type="term" value="F:DNA-directed RNA polymerase activity"/>
    <property type="evidence" value="ECO:0007669"/>
    <property type="project" value="UniProtKB-EC"/>
</dbReference>